<proteinExistence type="predicted"/>
<dbReference type="Gene3D" id="1.10.287.950">
    <property type="entry name" value="Methyl-accepting chemotaxis protein"/>
    <property type="match status" value="1"/>
</dbReference>
<keyword evidence="3" id="KW-0472">Membrane</keyword>
<dbReference type="Proteomes" id="UP000477070">
    <property type="component" value="Unassembled WGS sequence"/>
</dbReference>
<feature type="domain" description="Methyl-accepting transducer" evidence="4">
    <location>
        <begin position="326"/>
        <end position="558"/>
    </location>
</feature>
<evidence type="ECO:0000256" key="2">
    <source>
        <dbReference type="PROSITE-ProRule" id="PRU00284"/>
    </source>
</evidence>
<evidence type="ECO:0000259" key="4">
    <source>
        <dbReference type="PROSITE" id="PS50111"/>
    </source>
</evidence>
<feature type="transmembrane region" description="Helical" evidence="3">
    <location>
        <begin position="23"/>
        <end position="42"/>
    </location>
</feature>
<gene>
    <name evidence="5" type="ORF">DCO61_05480</name>
</gene>
<dbReference type="PANTHER" id="PTHR32089:SF112">
    <property type="entry name" value="LYSOZYME-LIKE PROTEIN-RELATED"/>
    <property type="match status" value="1"/>
</dbReference>
<dbReference type="SMART" id="SM00283">
    <property type="entry name" value="MA"/>
    <property type="match status" value="1"/>
</dbReference>
<dbReference type="AlphaFoldDB" id="A0A6L7DCA4"/>
<dbReference type="GO" id="GO:0016020">
    <property type="term" value="C:membrane"/>
    <property type="evidence" value="ECO:0007669"/>
    <property type="project" value="InterPro"/>
</dbReference>
<dbReference type="PANTHER" id="PTHR32089">
    <property type="entry name" value="METHYL-ACCEPTING CHEMOTAXIS PROTEIN MCPB"/>
    <property type="match status" value="1"/>
</dbReference>
<dbReference type="SUPFAM" id="SSF58104">
    <property type="entry name" value="Methyl-accepting chemotaxis protein (MCP) signaling domain"/>
    <property type="match status" value="1"/>
</dbReference>
<reference evidence="5 6" key="1">
    <citation type="submission" date="2019-12" db="EMBL/GenBank/DDBJ databases">
        <title>Multi-Generational Helicobacter saguini Isolates.</title>
        <authorList>
            <person name="Mannion A."/>
            <person name="Shen Z."/>
            <person name="Fox J.G."/>
        </authorList>
    </citation>
    <scope>NUCLEOTIDE SEQUENCE [LARGE SCALE GENOMIC DNA]</scope>
    <source>
        <strain evidence="6">16-048 (F4)</strain>
    </source>
</reference>
<keyword evidence="3" id="KW-0812">Transmembrane</keyword>
<dbReference type="InterPro" id="IPR004089">
    <property type="entry name" value="MCPsignal_dom"/>
</dbReference>
<comment type="caution">
    <text evidence="5">The sequence shown here is derived from an EMBL/GenBank/DDBJ whole genome shotgun (WGS) entry which is preliminary data.</text>
</comment>
<accession>A0A6L7DCA4</accession>
<name>A0A6L7DCA4_9HELI</name>
<evidence type="ECO:0000256" key="3">
    <source>
        <dbReference type="SAM" id="Phobius"/>
    </source>
</evidence>
<dbReference type="GO" id="GO:0007165">
    <property type="term" value="P:signal transduction"/>
    <property type="evidence" value="ECO:0007669"/>
    <property type="project" value="UniProtKB-KW"/>
</dbReference>
<evidence type="ECO:0000313" key="5">
    <source>
        <dbReference type="EMBL" id="MWV69473.1"/>
    </source>
</evidence>
<organism evidence="5 6">
    <name type="scientific">Helicobacter saguini</name>
    <dbReference type="NCBI Taxonomy" id="1548018"/>
    <lineage>
        <taxon>Bacteria</taxon>
        <taxon>Pseudomonadati</taxon>
        <taxon>Campylobacterota</taxon>
        <taxon>Epsilonproteobacteria</taxon>
        <taxon>Campylobacterales</taxon>
        <taxon>Helicobacteraceae</taxon>
        <taxon>Helicobacter</taxon>
    </lineage>
</organism>
<dbReference type="Pfam" id="PF00015">
    <property type="entry name" value="MCPsignal"/>
    <property type="match status" value="1"/>
</dbReference>
<protein>
    <recommendedName>
        <fullName evidence="4">Methyl-accepting transducer domain-containing protein</fullName>
    </recommendedName>
</protein>
<keyword evidence="1 2" id="KW-0807">Transducer</keyword>
<dbReference type="PROSITE" id="PS50111">
    <property type="entry name" value="CHEMOTAXIS_TRANSDUC_2"/>
    <property type="match status" value="1"/>
</dbReference>
<dbReference type="EMBL" id="QBIU01000001">
    <property type="protein sequence ID" value="MWV69473.1"/>
    <property type="molecule type" value="Genomic_DNA"/>
</dbReference>
<dbReference type="RefSeq" id="WP_118949194.1">
    <property type="nucleotide sequence ID" value="NZ_QBIU01000001.1"/>
</dbReference>
<keyword evidence="3" id="KW-1133">Transmembrane helix</keyword>
<feature type="transmembrane region" description="Helical" evidence="3">
    <location>
        <begin position="239"/>
        <end position="262"/>
    </location>
</feature>
<evidence type="ECO:0000313" key="6">
    <source>
        <dbReference type="Proteomes" id="UP000477070"/>
    </source>
</evidence>
<evidence type="ECO:0000256" key="1">
    <source>
        <dbReference type="ARBA" id="ARBA00023224"/>
    </source>
</evidence>
<sequence length="592" mass="65807">MTNANNGFFTNLQNLSLSKKLNINLSVLCGLVVLIAILFFAFKFSFSSFVSEEEKNVEQVNKSFSALDSLSKNASTQIDKMLVYVKDTKKSMDDMESLIEQFEFIGTINTKLIQLALNPADTATRNLITQMTTSWNDSFINKDSDLKEFYPRIKNALNSGDTKDMSMRLQGIFQEIYEILIERFSDMAATTNKNLSTSATNLEKIADDIEENAKSLSGVIKNLDSLKAVRDKAVVQSNVVMFILILVLIVTIVAMVVVFITLNNFNKDSNIVVEYLQEVGKGGEKLTAGGNLKLKRGQKDELFIVSKFINSFIDKMKHTIEIAGETSKEIVRLNEYITNLKENMLNISHKTKDSVEQSGAVIAGLDSNIESANNSQEKINKSKEFIDETSESMNTLLQDLESCVASQDELNTRLDTLGKSVLDIKNVLNLIYDVSKQTNLLALNAAIEAARAGEHGRGFAVVADEVRKLAESTQKSLGEVETTIGIVNDNLDNISQSVQKNSQTFENLSKSGEESKQSLSNIQENVTEVIQNIKTQNDKTLDLTNQTKDVISSMNVINNLLEESEKVINTVMERSLKLKENDAVLSKVIHGF</sequence>